<feature type="transmembrane region" description="Helical" evidence="1">
    <location>
        <begin position="133"/>
        <end position="151"/>
    </location>
</feature>
<dbReference type="Pfam" id="PF14093">
    <property type="entry name" value="DUF4271"/>
    <property type="match status" value="1"/>
</dbReference>
<keyword evidence="1" id="KW-0812">Transmembrane</keyword>
<organism evidence="2 3">
    <name type="scientific">Aurantibacter aestuarii</name>
    <dbReference type="NCBI Taxonomy" id="1266046"/>
    <lineage>
        <taxon>Bacteria</taxon>
        <taxon>Pseudomonadati</taxon>
        <taxon>Bacteroidota</taxon>
        <taxon>Flavobacteriia</taxon>
        <taxon>Flavobacteriales</taxon>
        <taxon>Flavobacteriaceae</taxon>
        <taxon>Aurantibacter</taxon>
    </lineage>
</organism>
<dbReference type="Proteomes" id="UP000238426">
    <property type="component" value="Unassembled WGS sequence"/>
</dbReference>
<name>A0A2T1NCA8_9FLAO</name>
<feature type="transmembrane region" description="Helical" evidence="1">
    <location>
        <begin position="189"/>
        <end position="211"/>
    </location>
</feature>
<feature type="transmembrane region" description="Helical" evidence="1">
    <location>
        <begin position="91"/>
        <end position="113"/>
    </location>
</feature>
<dbReference type="OrthoDB" id="1438590at2"/>
<reference evidence="2 3" key="1">
    <citation type="submission" date="2018-03" db="EMBL/GenBank/DDBJ databases">
        <title>Mesoflavibacter sp. HG37 and Mesoflavibacter sp. HG96 sp.nov., two marine bacteria isolated from seawater of Western Pacific Ocean.</title>
        <authorList>
            <person name="Cheng H."/>
            <person name="Wu Y.-H."/>
            <person name="Guo L.-L."/>
            <person name="Xu X.-W."/>
        </authorList>
    </citation>
    <scope>NUCLEOTIDE SEQUENCE [LARGE SCALE GENOMIC DNA]</scope>
    <source>
        <strain evidence="2 3">KCTC 32269</strain>
    </source>
</reference>
<dbReference type="InterPro" id="IPR025367">
    <property type="entry name" value="DUF4271"/>
</dbReference>
<feature type="transmembrane region" description="Helical" evidence="1">
    <location>
        <begin position="58"/>
        <end position="79"/>
    </location>
</feature>
<evidence type="ECO:0000313" key="2">
    <source>
        <dbReference type="EMBL" id="PSG90076.1"/>
    </source>
</evidence>
<evidence type="ECO:0000256" key="1">
    <source>
        <dbReference type="SAM" id="Phobius"/>
    </source>
</evidence>
<protein>
    <recommendedName>
        <fullName evidence="4">DUF4271 domain-containing protein</fullName>
    </recommendedName>
</protein>
<keyword evidence="3" id="KW-1185">Reference proteome</keyword>
<dbReference type="EMBL" id="PXOQ01000007">
    <property type="protein sequence ID" value="PSG90076.1"/>
    <property type="molecule type" value="Genomic_DNA"/>
</dbReference>
<sequence>MLRTPLSNDTITIVLLICLVLITLAKYTNTKRLYTYFGILVNSQYVNRYSKDLKIFDYFNSLIFLVFNLVSSAIIFQFVKADSNTNSDFKLFTIIFLAVFLFYGMKLVLELTLSKILQLDFFFKPYFFRKISYRHFFGIFSLPFLAYLSYHNGFSKVYALWILYGLGLLYLISYIILIKPFFEKIKQNMFYFILYLCALEISPYVILYKLII</sequence>
<evidence type="ECO:0008006" key="4">
    <source>
        <dbReference type="Google" id="ProtNLM"/>
    </source>
</evidence>
<feature type="transmembrane region" description="Helical" evidence="1">
    <location>
        <begin position="6"/>
        <end position="25"/>
    </location>
</feature>
<accession>A0A2T1NCA8</accession>
<evidence type="ECO:0000313" key="3">
    <source>
        <dbReference type="Proteomes" id="UP000238426"/>
    </source>
</evidence>
<proteinExistence type="predicted"/>
<feature type="transmembrane region" description="Helical" evidence="1">
    <location>
        <begin position="157"/>
        <end position="177"/>
    </location>
</feature>
<gene>
    <name evidence="2" type="ORF">C7H52_02030</name>
</gene>
<comment type="caution">
    <text evidence="2">The sequence shown here is derived from an EMBL/GenBank/DDBJ whole genome shotgun (WGS) entry which is preliminary data.</text>
</comment>
<keyword evidence="1" id="KW-1133">Transmembrane helix</keyword>
<dbReference type="AlphaFoldDB" id="A0A2T1NCA8"/>
<keyword evidence="1" id="KW-0472">Membrane</keyword>
<dbReference type="RefSeq" id="WP_106462218.1">
    <property type="nucleotide sequence ID" value="NZ_PXOQ01000007.1"/>
</dbReference>